<keyword evidence="3 10" id="KW-0285">Flavoprotein</keyword>
<evidence type="ECO:0000313" key="15">
    <source>
        <dbReference type="EMBL" id="ROQ19693.1"/>
    </source>
</evidence>
<evidence type="ECO:0000256" key="9">
    <source>
        <dbReference type="ARBA" id="ARBA00058013"/>
    </source>
</evidence>
<proteinExistence type="inferred from homology"/>
<keyword evidence="16" id="KW-1185">Reference proteome</keyword>
<dbReference type="HAMAP" id="MF_02041">
    <property type="entry name" value="DusA_subfam"/>
    <property type="match status" value="1"/>
</dbReference>
<dbReference type="CDD" id="cd02801">
    <property type="entry name" value="DUS_like_FMN"/>
    <property type="match status" value="1"/>
</dbReference>
<dbReference type="InterPro" id="IPR018517">
    <property type="entry name" value="tRNA_hU_synthase_CS"/>
</dbReference>
<sequence length="338" mass="37901">MTQNHRPNATPAPVSRRFCAAPMMDWSDRHCRTFWRLLSRETLLYTEMVTTGALIHGDRARHLDYNAVEHPLALQLGGSNPTELAECARMAEDWGYDEVNLNCGCPSDRVQNNKIGACLMTEPTLVAECIDAMQQAVSIPVTVKHRIGVDDMDAYEGLSQFVGTIAETGCRTFIVHARKAWLKGLSPKENRTVPPLDYDRVRQLKREYPDLEIIINGGINTLEQAETLLEDLDGVMIGREIYTNPYLLARVDQQLFGATRPVPTRAEVLDAFRDYMGTELAQGVSLKYMTRHILGLYQGQPGGRQFRRIISERAFKPGAGLEVLDAARARVEPDIMAV</sequence>
<comment type="similarity">
    <text evidence="11">Belongs to the dus family.</text>
</comment>
<dbReference type="InterPro" id="IPR004653">
    <property type="entry name" value="DusA"/>
</dbReference>
<dbReference type="FunFam" id="3.20.20.70:FF:000083">
    <property type="entry name" value="tRNA-dihydrouridine(20/20a) synthase"/>
    <property type="match status" value="1"/>
</dbReference>
<dbReference type="GO" id="GO:0050660">
    <property type="term" value="F:flavin adenine dinucleotide binding"/>
    <property type="evidence" value="ECO:0007669"/>
    <property type="project" value="InterPro"/>
</dbReference>
<comment type="catalytic activity">
    <reaction evidence="10">
        <text>5,6-dihydrouridine(20a) in tRNA + NADP(+) = uridine(20a) in tRNA + NADPH + H(+)</text>
        <dbReference type="Rhea" id="RHEA:53344"/>
        <dbReference type="Rhea" id="RHEA-COMP:13535"/>
        <dbReference type="Rhea" id="RHEA-COMP:13536"/>
        <dbReference type="ChEBI" id="CHEBI:15378"/>
        <dbReference type="ChEBI" id="CHEBI:57783"/>
        <dbReference type="ChEBI" id="CHEBI:58349"/>
        <dbReference type="ChEBI" id="CHEBI:65315"/>
        <dbReference type="ChEBI" id="CHEBI:74443"/>
    </reaction>
</comment>
<dbReference type="InterPro" id="IPR001269">
    <property type="entry name" value="DUS_fam"/>
</dbReference>
<feature type="site" description="Interacts with tRNA; defines subfamily-specific binding signature" evidence="10">
    <location>
        <position position="304"/>
    </location>
</feature>
<evidence type="ECO:0000256" key="3">
    <source>
        <dbReference type="ARBA" id="ARBA00022630"/>
    </source>
</evidence>
<feature type="binding site" evidence="10 13">
    <location>
        <position position="176"/>
    </location>
    <ligand>
        <name>FMN</name>
        <dbReference type="ChEBI" id="CHEBI:58210"/>
    </ligand>
</feature>
<dbReference type="Proteomes" id="UP000273643">
    <property type="component" value="Unassembled WGS sequence"/>
</dbReference>
<evidence type="ECO:0000256" key="2">
    <source>
        <dbReference type="ARBA" id="ARBA00022555"/>
    </source>
</evidence>
<dbReference type="SUPFAM" id="SSF51395">
    <property type="entry name" value="FMN-linked oxidoreductases"/>
    <property type="match status" value="1"/>
</dbReference>
<evidence type="ECO:0000256" key="5">
    <source>
        <dbReference type="ARBA" id="ARBA00022694"/>
    </source>
</evidence>
<dbReference type="NCBIfam" id="NF008774">
    <property type="entry name" value="PRK11815.1"/>
    <property type="match status" value="1"/>
</dbReference>
<feature type="site" description="Interacts with tRNA; defines subfamily-specific binding signature" evidence="10">
    <location>
        <position position="188"/>
    </location>
</feature>
<feature type="binding site" evidence="10 13">
    <location>
        <begin position="216"/>
        <end position="218"/>
    </location>
    <ligand>
        <name>FMN</name>
        <dbReference type="ChEBI" id="CHEBI:58210"/>
    </ligand>
</feature>
<evidence type="ECO:0000256" key="6">
    <source>
        <dbReference type="ARBA" id="ARBA00022857"/>
    </source>
</evidence>
<name>A0A3N1NU64_9GAMM</name>
<evidence type="ECO:0000256" key="4">
    <source>
        <dbReference type="ARBA" id="ARBA00022643"/>
    </source>
</evidence>
<feature type="domain" description="DUS-like FMN-binding" evidence="14">
    <location>
        <begin position="20"/>
        <end position="325"/>
    </location>
</feature>
<reference evidence="15 16" key="1">
    <citation type="submission" date="2018-11" db="EMBL/GenBank/DDBJ databases">
        <title>Genomic Encyclopedia of Type Strains, Phase IV (KMG-IV): sequencing the most valuable type-strain genomes for metagenomic binning, comparative biology and taxonomic classification.</title>
        <authorList>
            <person name="Goeker M."/>
        </authorList>
    </citation>
    <scope>NUCLEOTIDE SEQUENCE [LARGE SCALE GENOMIC DNA]</scope>
    <source>
        <strain evidence="15 16">DSM 16974</strain>
    </source>
</reference>
<gene>
    <name evidence="10" type="primary">dusA</name>
    <name evidence="15" type="ORF">EDC38_0278</name>
</gene>
<dbReference type="RefSeq" id="WP_123637006.1">
    <property type="nucleotide sequence ID" value="NZ_RJUK01000001.1"/>
</dbReference>
<keyword evidence="7 10" id="KW-0694">RNA-binding</keyword>
<feature type="site" description="Interacts with tRNA; defines subfamily-specific binding signature" evidence="10">
    <location>
        <position position="307"/>
    </location>
</feature>
<feature type="binding site" evidence="10 13">
    <location>
        <begin position="22"/>
        <end position="24"/>
    </location>
    <ligand>
        <name>FMN</name>
        <dbReference type="ChEBI" id="CHEBI:58210"/>
    </ligand>
</feature>
<evidence type="ECO:0000256" key="12">
    <source>
        <dbReference type="PIRSR" id="PIRSR006621-1"/>
    </source>
</evidence>
<dbReference type="PANTHER" id="PTHR42907">
    <property type="entry name" value="FMN-LINKED OXIDOREDUCTASES SUPERFAMILY PROTEIN"/>
    <property type="match status" value="1"/>
</dbReference>
<evidence type="ECO:0000256" key="10">
    <source>
        <dbReference type="HAMAP-Rule" id="MF_02041"/>
    </source>
</evidence>
<keyword evidence="8 10" id="KW-0560">Oxidoreductase</keyword>
<keyword evidence="5 10" id="KW-0819">tRNA processing</keyword>
<comment type="caution">
    <text evidence="15">The sequence shown here is derived from an EMBL/GenBank/DDBJ whole genome shotgun (WGS) entry which is preliminary data.</text>
</comment>
<feature type="binding site" evidence="10 13">
    <location>
        <position position="75"/>
    </location>
    <ligand>
        <name>FMN</name>
        <dbReference type="ChEBI" id="CHEBI:58210"/>
    </ligand>
</feature>
<keyword evidence="6 10" id="KW-0521">NADP</keyword>
<dbReference type="Gene3D" id="1.20.120.1460">
    <property type="match status" value="1"/>
</dbReference>
<dbReference type="EMBL" id="RJUK01000001">
    <property type="protein sequence ID" value="ROQ19693.1"/>
    <property type="molecule type" value="Genomic_DNA"/>
</dbReference>
<keyword evidence="4 10" id="KW-0288">FMN</keyword>
<dbReference type="EC" id="1.3.1.91" evidence="10"/>
<feature type="site" description="Interacts with tRNA" evidence="10">
    <location>
        <position position="102"/>
    </location>
</feature>
<dbReference type="Pfam" id="PF01207">
    <property type="entry name" value="Dus"/>
    <property type="match status" value="1"/>
</dbReference>
<comment type="function">
    <text evidence="9 10">Catalyzes the synthesis of 5,6-dihydrouridine (D), a modified base found in the D-loop of most tRNAs, via the reduction of the C5-C6 double bond in target uridines. Specifically modifies U20 and U20a in tRNAs.</text>
</comment>
<comment type="catalytic activity">
    <reaction evidence="10">
        <text>5,6-dihydrouridine(20) in tRNA + NADP(+) = uridine(20) in tRNA + NADPH + H(+)</text>
        <dbReference type="Rhea" id="RHEA:53336"/>
        <dbReference type="Rhea" id="RHEA-COMP:13533"/>
        <dbReference type="Rhea" id="RHEA-COMP:13534"/>
        <dbReference type="ChEBI" id="CHEBI:15378"/>
        <dbReference type="ChEBI" id="CHEBI:57783"/>
        <dbReference type="ChEBI" id="CHEBI:58349"/>
        <dbReference type="ChEBI" id="CHEBI:65315"/>
        <dbReference type="ChEBI" id="CHEBI:74443"/>
        <dbReference type="EC" id="1.3.1.91"/>
    </reaction>
</comment>
<feature type="active site" description="Proton donor" evidence="10 12">
    <location>
        <position position="105"/>
    </location>
</feature>
<comment type="catalytic activity">
    <reaction evidence="10">
        <text>5,6-dihydrouridine(20) in tRNA + NAD(+) = uridine(20) in tRNA + NADH + H(+)</text>
        <dbReference type="Rhea" id="RHEA:53340"/>
        <dbReference type="Rhea" id="RHEA-COMP:13533"/>
        <dbReference type="Rhea" id="RHEA-COMP:13534"/>
        <dbReference type="ChEBI" id="CHEBI:15378"/>
        <dbReference type="ChEBI" id="CHEBI:57540"/>
        <dbReference type="ChEBI" id="CHEBI:57945"/>
        <dbReference type="ChEBI" id="CHEBI:65315"/>
        <dbReference type="ChEBI" id="CHEBI:74443"/>
        <dbReference type="EC" id="1.3.1.91"/>
    </reaction>
</comment>
<feature type="site" description="Interacts with tRNA" evidence="10">
    <location>
        <position position="191"/>
    </location>
</feature>
<dbReference type="GO" id="GO:0102266">
    <property type="term" value="F:tRNA-dihydrouridine20a synthase activity"/>
    <property type="evidence" value="ECO:0007669"/>
    <property type="project" value="RHEA"/>
</dbReference>
<comment type="cofactor">
    <cofactor evidence="1 10 11 13">
        <name>FMN</name>
        <dbReference type="ChEBI" id="CHEBI:58210"/>
    </cofactor>
</comment>
<accession>A0A3N1NU64</accession>
<feature type="binding site" evidence="10 13">
    <location>
        <position position="144"/>
    </location>
    <ligand>
        <name>FMN</name>
        <dbReference type="ChEBI" id="CHEBI:58210"/>
    </ligand>
</feature>
<evidence type="ECO:0000256" key="1">
    <source>
        <dbReference type="ARBA" id="ARBA00001917"/>
    </source>
</evidence>
<dbReference type="PANTHER" id="PTHR42907:SF1">
    <property type="entry name" value="FMN-LINKED OXIDOREDUCTASES SUPERFAMILY PROTEIN"/>
    <property type="match status" value="1"/>
</dbReference>
<dbReference type="NCBIfam" id="TIGR00742">
    <property type="entry name" value="yjbN"/>
    <property type="match status" value="1"/>
</dbReference>
<feature type="binding site" evidence="10 13">
    <location>
        <begin position="238"/>
        <end position="239"/>
    </location>
    <ligand>
        <name>FMN</name>
        <dbReference type="ChEBI" id="CHEBI:58210"/>
    </ligand>
</feature>
<organism evidence="15 16">
    <name type="scientific">Marinimicrobium koreense</name>
    <dbReference type="NCBI Taxonomy" id="306545"/>
    <lineage>
        <taxon>Bacteria</taxon>
        <taxon>Pseudomonadati</taxon>
        <taxon>Pseudomonadota</taxon>
        <taxon>Gammaproteobacteria</taxon>
        <taxon>Cellvibrionales</taxon>
        <taxon>Cellvibrionaceae</taxon>
        <taxon>Marinimicrobium</taxon>
    </lineage>
</organism>
<dbReference type="InterPro" id="IPR013785">
    <property type="entry name" value="Aldolase_TIM"/>
</dbReference>
<dbReference type="InterPro" id="IPR035587">
    <property type="entry name" value="DUS-like_FMN-bd"/>
</dbReference>
<dbReference type="PROSITE" id="PS01136">
    <property type="entry name" value="UPF0034"/>
    <property type="match status" value="1"/>
</dbReference>
<dbReference type="OrthoDB" id="9783413at2"/>
<protein>
    <recommendedName>
        <fullName evidence="10">tRNA-dihydrouridine(20/20a) synthase</fullName>
        <ecNumber evidence="10">1.3.1.91</ecNumber>
    </recommendedName>
    <alternativeName>
        <fullName evidence="10">U20-specific dihydrouridine synthase</fullName>
        <shortName evidence="10">U20-specific Dus</shortName>
    </alternativeName>
    <alternativeName>
        <fullName evidence="10">tRNA-dihydrouridine synthase A</fullName>
    </alternativeName>
</protein>
<evidence type="ECO:0000256" key="13">
    <source>
        <dbReference type="PIRSR" id="PIRSR006621-2"/>
    </source>
</evidence>
<dbReference type="GO" id="GO:0102264">
    <property type="term" value="F:tRNA-dihydrouridine20 synthase activity"/>
    <property type="evidence" value="ECO:0007669"/>
    <property type="project" value="UniProtKB-EC"/>
</dbReference>
<evidence type="ECO:0000256" key="7">
    <source>
        <dbReference type="ARBA" id="ARBA00022884"/>
    </source>
</evidence>
<dbReference type="Gene3D" id="3.20.20.70">
    <property type="entry name" value="Aldolase class I"/>
    <property type="match status" value="1"/>
</dbReference>
<keyword evidence="13" id="KW-0547">Nucleotide-binding</keyword>
<dbReference type="AlphaFoldDB" id="A0A3N1NU64"/>
<dbReference type="GO" id="GO:0010181">
    <property type="term" value="F:FMN binding"/>
    <property type="evidence" value="ECO:0007669"/>
    <property type="project" value="UniProtKB-UniRule"/>
</dbReference>
<comment type="similarity">
    <text evidence="10">Belongs to the Dus family. DusA subfamily.</text>
</comment>
<keyword evidence="2 10" id="KW-0820">tRNA-binding</keyword>
<dbReference type="GO" id="GO:0000049">
    <property type="term" value="F:tRNA binding"/>
    <property type="evidence" value="ECO:0007669"/>
    <property type="project" value="UniProtKB-UniRule"/>
</dbReference>
<dbReference type="PIRSF" id="PIRSF006621">
    <property type="entry name" value="Dus"/>
    <property type="match status" value="1"/>
</dbReference>
<evidence type="ECO:0000259" key="14">
    <source>
        <dbReference type="Pfam" id="PF01207"/>
    </source>
</evidence>
<evidence type="ECO:0000256" key="11">
    <source>
        <dbReference type="PIRNR" id="PIRNR006621"/>
    </source>
</evidence>
<evidence type="ECO:0000256" key="8">
    <source>
        <dbReference type="ARBA" id="ARBA00023002"/>
    </source>
</evidence>
<comment type="catalytic activity">
    <reaction evidence="10">
        <text>5,6-dihydrouridine(20a) in tRNA + NAD(+) = uridine(20a) in tRNA + NADH + H(+)</text>
        <dbReference type="Rhea" id="RHEA:53348"/>
        <dbReference type="Rhea" id="RHEA-COMP:13535"/>
        <dbReference type="Rhea" id="RHEA-COMP:13536"/>
        <dbReference type="ChEBI" id="CHEBI:15378"/>
        <dbReference type="ChEBI" id="CHEBI:57540"/>
        <dbReference type="ChEBI" id="CHEBI:57945"/>
        <dbReference type="ChEBI" id="CHEBI:65315"/>
        <dbReference type="ChEBI" id="CHEBI:74443"/>
    </reaction>
</comment>
<evidence type="ECO:0000313" key="16">
    <source>
        <dbReference type="Proteomes" id="UP000273643"/>
    </source>
</evidence>